<feature type="domain" description="Shikimate dehydrogenase substrate binding N-terminal" evidence="10">
    <location>
        <begin position="9"/>
        <end position="91"/>
    </location>
</feature>
<dbReference type="Gene3D" id="3.40.50.10860">
    <property type="entry name" value="Leucine Dehydrogenase, chain A, domain 1"/>
    <property type="match status" value="1"/>
</dbReference>
<keyword evidence="13" id="KW-1185">Reference proteome</keyword>
<comment type="pathway">
    <text evidence="1 8">Metabolic intermediate biosynthesis; chorismate biosynthesis; chorismate from D-erythrose 4-phosphate and phosphoenolpyruvate: step 4/7.</text>
</comment>
<comment type="similarity">
    <text evidence="8">Belongs to the shikimate dehydrogenase family.</text>
</comment>
<dbReference type="AlphaFoldDB" id="A0A160DXG1"/>
<feature type="binding site" evidence="8">
    <location>
        <begin position="17"/>
        <end position="19"/>
    </location>
    <ligand>
        <name>shikimate</name>
        <dbReference type="ChEBI" id="CHEBI:36208"/>
    </ligand>
</feature>
<comment type="catalytic activity">
    <reaction evidence="7 8">
        <text>shikimate + NADP(+) = 3-dehydroshikimate + NADPH + H(+)</text>
        <dbReference type="Rhea" id="RHEA:17737"/>
        <dbReference type="ChEBI" id="CHEBI:15378"/>
        <dbReference type="ChEBI" id="CHEBI:16630"/>
        <dbReference type="ChEBI" id="CHEBI:36208"/>
        <dbReference type="ChEBI" id="CHEBI:57783"/>
        <dbReference type="ChEBI" id="CHEBI:58349"/>
        <dbReference type="EC" id="1.1.1.25"/>
    </reaction>
</comment>
<dbReference type="EMBL" id="CP015249">
    <property type="protein sequence ID" value="ANB19408.1"/>
    <property type="molecule type" value="Genomic_DNA"/>
</dbReference>
<comment type="caution">
    <text evidence="8">Lacks conserved residue(s) required for the propagation of feature annotation.</text>
</comment>
<evidence type="ECO:0000313" key="13">
    <source>
        <dbReference type="Proteomes" id="UP000076830"/>
    </source>
</evidence>
<dbReference type="PANTHER" id="PTHR21089:SF1">
    <property type="entry name" value="BIFUNCTIONAL 3-DEHYDROQUINATE DEHYDRATASE_SHIKIMATE DEHYDROGENASE, CHLOROPLASTIC"/>
    <property type="match status" value="1"/>
</dbReference>
<dbReference type="HAMAP" id="MF_00222">
    <property type="entry name" value="Shikimate_DH_AroE"/>
    <property type="match status" value="1"/>
</dbReference>
<evidence type="ECO:0000256" key="8">
    <source>
        <dbReference type="HAMAP-Rule" id="MF_00222"/>
    </source>
</evidence>
<keyword evidence="4 8" id="KW-0521">NADP</keyword>
<feature type="binding site" evidence="8">
    <location>
        <position position="239"/>
    </location>
    <ligand>
        <name>NADP(+)</name>
        <dbReference type="ChEBI" id="CHEBI:58349"/>
    </ligand>
</feature>
<organism evidence="12 13">
    <name type="scientific">Dokdonella koreensis DS-123</name>
    <dbReference type="NCBI Taxonomy" id="1300342"/>
    <lineage>
        <taxon>Bacteria</taxon>
        <taxon>Pseudomonadati</taxon>
        <taxon>Pseudomonadota</taxon>
        <taxon>Gammaproteobacteria</taxon>
        <taxon>Lysobacterales</taxon>
        <taxon>Rhodanobacteraceae</taxon>
        <taxon>Dokdonella</taxon>
    </lineage>
</organism>
<dbReference type="Pfam" id="PF08501">
    <property type="entry name" value="Shikimate_dh_N"/>
    <property type="match status" value="1"/>
</dbReference>
<feature type="binding site" evidence="8">
    <location>
        <begin position="153"/>
        <end position="158"/>
    </location>
    <ligand>
        <name>NADP(+)</name>
        <dbReference type="ChEBI" id="CHEBI:58349"/>
    </ligand>
</feature>
<dbReference type="GO" id="GO:0009073">
    <property type="term" value="P:aromatic amino acid family biosynthetic process"/>
    <property type="evidence" value="ECO:0007669"/>
    <property type="project" value="UniProtKB-KW"/>
</dbReference>
<feature type="domain" description="Quinate/shikimate 5-dehydrogenase/glutamyl-tRNA reductase" evidence="9">
    <location>
        <begin position="123"/>
        <end position="173"/>
    </location>
</feature>
<sequence>MSAPVLHAVFGQPVAHSLSPYIHAAFAAQFGLAIDYRRIEAGPDDFAAALAAFATAAGRGANVTLPLKELAASLCAEVTPRARRAGSVNTLTRTSGGWAGDTTDGIGLLQDLGARHGVSPVGLRVLMIGAGGAARAAARALLDADVAALVIANRTPARAQRLVEALADPRASASAPDAVPGRFDLVVNASAAGHQGQPPAFAAAAMDSGSVAYDLSYGAAAAPFLALATSAGVRTALDGLGMLVEQAAASFALWHGHPPDTAPVYAGLRARLA</sequence>
<evidence type="ECO:0000313" key="12">
    <source>
        <dbReference type="EMBL" id="ANB19408.1"/>
    </source>
</evidence>
<keyword evidence="5 8" id="KW-0560">Oxidoreductase</keyword>
<evidence type="ECO:0000256" key="6">
    <source>
        <dbReference type="ARBA" id="ARBA00023141"/>
    </source>
</evidence>
<evidence type="ECO:0000259" key="9">
    <source>
        <dbReference type="Pfam" id="PF01488"/>
    </source>
</evidence>
<feature type="binding site" evidence="8">
    <location>
        <position position="217"/>
    </location>
    <ligand>
        <name>shikimate</name>
        <dbReference type="ChEBI" id="CHEBI:36208"/>
    </ligand>
</feature>
<evidence type="ECO:0000256" key="7">
    <source>
        <dbReference type="ARBA" id="ARBA00049442"/>
    </source>
</evidence>
<evidence type="ECO:0000256" key="5">
    <source>
        <dbReference type="ARBA" id="ARBA00023002"/>
    </source>
</evidence>
<dbReference type="GO" id="GO:0019632">
    <property type="term" value="P:shikimate metabolic process"/>
    <property type="evidence" value="ECO:0007669"/>
    <property type="project" value="InterPro"/>
</dbReference>
<comment type="subunit">
    <text evidence="8">Homodimer.</text>
</comment>
<dbReference type="Pfam" id="PF01488">
    <property type="entry name" value="Shikimate_DH"/>
    <property type="match status" value="1"/>
</dbReference>
<gene>
    <name evidence="8" type="primary">aroE</name>
    <name evidence="12" type="ORF">I596_3419</name>
</gene>
<dbReference type="SUPFAM" id="SSF51735">
    <property type="entry name" value="NAD(P)-binding Rossmann-fold domains"/>
    <property type="match status" value="1"/>
</dbReference>
<feature type="binding site" evidence="8">
    <location>
        <position position="64"/>
    </location>
    <ligand>
        <name>shikimate</name>
        <dbReference type="ChEBI" id="CHEBI:36208"/>
    </ligand>
</feature>
<dbReference type="SUPFAM" id="SSF53223">
    <property type="entry name" value="Aminoacid dehydrogenase-like, N-terminal domain"/>
    <property type="match status" value="1"/>
</dbReference>
<evidence type="ECO:0000256" key="2">
    <source>
        <dbReference type="ARBA" id="ARBA00012962"/>
    </source>
</evidence>
<dbReference type="InterPro" id="IPR046346">
    <property type="entry name" value="Aminoacid_DH-like_N_sf"/>
</dbReference>
<evidence type="ECO:0000256" key="1">
    <source>
        <dbReference type="ARBA" id="ARBA00004871"/>
    </source>
</evidence>
<accession>A0A160DXG1</accession>
<feature type="binding site" evidence="8">
    <location>
        <begin position="129"/>
        <end position="133"/>
    </location>
    <ligand>
        <name>NADP(+)</name>
        <dbReference type="ChEBI" id="CHEBI:58349"/>
    </ligand>
</feature>
<dbReference type="OrthoDB" id="9776868at2"/>
<feature type="active site" description="Proton acceptor" evidence="8">
    <location>
        <position position="68"/>
    </location>
</feature>
<feature type="domain" description="SDH C-terminal" evidence="11">
    <location>
        <begin position="239"/>
        <end position="266"/>
    </location>
</feature>
<dbReference type="Gene3D" id="3.40.50.720">
    <property type="entry name" value="NAD(P)-binding Rossmann-like Domain"/>
    <property type="match status" value="1"/>
</dbReference>
<dbReference type="Proteomes" id="UP000076830">
    <property type="component" value="Chromosome"/>
</dbReference>
<dbReference type="Pfam" id="PF18317">
    <property type="entry name" value="SDH_C"/>
    <property type="match status" value="1"/>
</dbReference>
<dbReference type="InterPro" id="IPR022893">
    <property type="entry name" value="Shikimate_DH_fam"/>
</dbReference>
<evidence type="ECO:0000256" key="4">
    <source>
        <dbReference type="ARBA" id="ARBA00022857"/>
    </source>
</evidence>
<feature type="binding site" evidence="8">
    <location>
        <position position="104"/>
    </location>
    <ligand>
        <name>shikimate</name>
        <dbReference type="ChEBI" id="CHEBI:36208"/>
    </ligand>
</feature>
<dbReference type="InterPro" id="IPR006151">
    <property type="entry name" value="Shikm_DH/Glu-tRNA_Rdtase"/>
</dbReference>
<dbReference type="NCBIfam" id="TIGR00507">
    <property type="entry name" value="aroE"/>
    <property type="match status" value="1"/>
</dbReference>
<evidence type="ECO:0000259" key="11">
    <source>
        <dbReference type="Pfam" id="PF18317"/>
    </source>
</evidence>
<dbReference type="GO" id="GO:0050661">
    <property type="term" value="F:NADP binding"/>
    <property type="evidence" value="ECO:0007669"/>
    <property type="project" value="InterPro"/>
</dbReference>
<evidence type="ECO:0000259" key="10">
    <source>
        <dbReference type="Pfam" id="PF08501"/>
    </source>
</evidence>
<dbReference type="RefSeq" id="WP_067650231.1">
    <property type="nucleotide sequence ID" value="NZ_CP015249.1"/>
</dbReference>
<reference evidence="12 13" key="1">
    <citation type="submission" date="2016-04" db="EMBL/GenBank/DDBJ databases">
        <title>Complete genome sequence of Dokdonella koreensis DS-123T.</title>
        <authorList>
            <person name="Kim J.F."/>
            <person name="Lee H."/>
            <person name="Kwak M.-J."/>
        </authorList>
    </citation>
    <scope>NUCLEOTIDE SEQUENCE [LARGE SCALE GENOMIC DNA]</scope>
    <source>
        <strain evidence="12 13">DS-123</strain>
    </source>
</reference>
<feature type="binding site" evidence="8">
    <location>
        <position position="246"/>
    </location>
    <ligand>
        <name>shikimate</name>
        <dbReference type="ChEBI" id="CHEBI:36208"/>
    </ligand>
</feature>
<dbReference type="InterPro" id="IPR041121">
    <property type="entry name" value="SDH_C"/>
</dbReference>
<dbReference type="EC" id="1.1.1.25" evidence="2 8"/>
<keyword evidence="3 8" id="KW-0028">Amino-acid biosynthesis</keyword>
<comment type="function">
    <text evidence="8">Involved in the biosynthesis of the chorismate, which leads to the biosynthesis of aromatic amino acids. Catalyzes the reversible NADPH linked reduction of 3-dehydroshikimate (DHSA) to yield shikimate (SA).</text>
</comment>
<dbReference type="GO" id="GO:0009423">
    <property type="term" value="P:chorismate biosynthetic process"/>
    <property type="evidence" value="ECO:0007669"/>
    <property type="project" value="UniProtKB-UniRule"/>
</dbReference>
<dbReference type="PATRIC" id="fig|1300342.3.peg.3341"/>
<protein>
    <recommendedName>
        <fullName evidence="2 8">Shikimate dehydrogenase (NADP(+))</fullName>
        <shortName evidence="8">SDH</shortName>
        <ecNumber evidence="2 8">1.1.1.25</ecNumber>
    </recommendedName>
</protein>
<dbReference type="STRING" id="1300342.I596_3419"/>
<dbReference type="PANTHER" id="PTHR21089">
    <property type="entry name" value="SHIKIMATE DEHYDROGENASE"/>
    <property type="match status" value="1"/>
</dbReference>
<dbReference type="InterPro" id="IPR036291">
    <property type="entry name" value="NAD(P)-bd_dom_sf"/>
</dbReference>
<evidence type="ECO:0000256" key="3">
    <source>
        <dbReference type="ARBA" id="ARBA00022605"/>
    </source>
</evidence>
<dbReference type="GO" id="GO:0004764">
    <property type="term" value="F:shikimate 3-dehydrogenase (NADP+) activity"/>
    <property type="evidence" value="ECO:0007669"/>
    <property type="project" value="UniProtKB-UniRule"/>
</dbReference>
<dbReference type="KEGG" id="dko:I596_3419"/>
<dbReference type="UniPathway" id="UPA00053">
    <property type="reaction ID" value="UER00087"/>
</dbReference>
<feature type="binding site" evidence="8">
    <location>
        <position position="215"/>
    </location>
    <ligand>
        <name>NADP(+)</name>
        <dbReference type="ChEBI" id="CHEBI:58349"/>
    </ligand>
</feature>
<keyword evidence="6 8" id="KW-0057">Aromatic amino acid biosynthesis</keyword>
<feature type="binding site" evidence="8">
    <location>
        <position position="89"/>
    </location>
    <ligand>
        <name>shikimate</name>
        <dbReference type="ChEBI" id="CHEBI:36208"/>
    </ligand>
</feature>
<proteinExistence type="inferred from homology"/>
<dbReference type="InterPro" id="IPR011342">
    <property type="entry name" value="Shikimate_DH"/>
</dbReference>
<dbReference type="InterPro" id="IPR013708">
    <property type="entry name" value="Shikimate_DH-bd_N"/>
</dbReference>
<dbReference type="GO" id="GO:0008652">
    <property type="term" value="P:amino acid biosynthetic process"/>
    <property type="evidence" value="ECO:0007669"/>
    <property type="project" value="UniProtKB-KW"/>
</dbReference>
<dbReference type="GO" id="GO:0005829">
    <property type="term" value="C:cytosol"/>
    <property type="evidence" value="ECO:0007669"/>
    <property type="project" value="TreeGrafter"/>
</dbReference>
<name>A0A160DXG1_9GAMM</name>
<dbReference type="NCBIfam" id="NF001310">
    <property type="entry name" value="PRK00258.1-2"/>
    <property type="match status" value="1"/>
</dbReference>